<evidence type="ECO:0000256" key="1">
    <source>
        <dbReference type="SAM" id="SignalP"/>
    </source>
</evidence>
<feature type="signal peptide" evidence="1">
    <location>
        <begin position="1"/>
        <end position="27"/>
    </location>
</feature>
<dbReference type="AlphaFoldDB" id="A0AA37TEP4"/>
<feature type="domain" description="Alpha/beta hydrolase" evidence="2">
    <location>
        <begin position="267"/>
        <end position="648"/>
    </location>
</feature>
<reference evidence="4" key="1">
    <citation type="journal article" date="2019" name="Int. J. Syst. Evol. Microbiol.">
        <title>The Global Catalogue of Microorganisms (GCM) 10K type strain sequencing project: providing services to taxonomists for standard genome sequencing and annotation.</title>
        <authorList>
            <consortium name="The Broad Institute Genomics Platform"/>
            <consortium name="The Broad Institute Genome Sequencing Center for Infectious Disease"/>
            <person name="Wu L."/>
            <person name="Ma J."/>
        </authorList>
    </citation>
    <scope>NUCLEOTIDE SEQUENCE [LARGE SCALE GENOMIC DNA]</scope>
    <source>
        <strain evidence="4">NBRC 103632</strain>
    </source>
</reference>
<evidence type="ECO:0000313" key="4">
    <source>
        <dbReference type="Proteomes" id="UP001157440"/>
    </source>
</evidence>
<comment type="caution">
    <text evidence="3">The sequence shown here is derived from an EMBL/GenBank/DDBJ whole genome shotgun (WGS) entry which is preliminary data.</text>
</comment>
<keyword evidence="1" id="KW-0732">Signal</keyword>
<dbReference type="Pfam" id="PF20091">
    <property type="entry name" value="Abhydrolase_10"/>
    <property type="match status" value="1"/>
</dbReference>
<evidence type="ECO:0000313" key="3">
    <source>
        <dbReference type="EMBL" id="GLS71885.1"/>
    </source>
</evidence>
<protein>
    <recommendedName>
        <fullName evidence="2">Alpha/beta hydrolase domain-containing protein</fullName>
    </recommendedName>
</protein>
<feature type="chain" id="PRO_5041352546" description="Alpha/beta hydrolase domain-containing protein" evidence="1">
    <location>
        <begin position="28"/>
        <end position="658"/>
    </location>
</feature>
<name>A0AA37TEP4_9HYPH</name>
<dbReference type="InterPro" id="IPR045394">
    <property type="entry name" value="Abhydrolase_dom"/>
</dbReference>
<accession>A0AA37TEP4</accession>
<proteinExistence type="predicted"/>
<dbReference type="Proteomes" id="UP001157440">
    <property type="component" value="Unassembled WGS sequence"/>
</dbReference>
<sequence>MFVRAVRLRACVAALCLAVPAATPATARIVGLDITAVEPFAGGASFGETGAYERVTGFARGEIDPADPANAGIADIVLAPRNARGLVEYRTDLFILRPKDPARGSGTLLYEVLNRGRKFLFNWVLDAPAQAAQAVNDPREARDAGTALVLNRGDTIVWSGWEADALRQNGGMAIDVPVATRDGKPIVGTVRDELVSGTRGPTEAPFYLTFAAAGTDQPGATLTVRRREADPPLPVPREAWTFAGPRQLMLLPAGTKPQPGSLYEFTYEAVGPKVLGLGFAATRDVVAYLRRSAADNPAGGKMQRALALGISQSGRFLRDFVHLGFNRDEAGARVFDGVLAHISGVGGVFLNARFAQPSRTNTQHEDHLYPENAFPFSPAAQHDPVTGQRGALLRGDGFDPLWMEVNTETEYWQKGASLLTTDPLGRADVDLPDTARAYLIAGGFHYGRSGLVSDKGPCANPRNTLNPGPALRALLVDLEEWVRDGRAPPASRVPRRSDGTLVEPTATGFPYVPGLAVATFTNAIARFPTYVDPHPEAGPQYRPLVPRVDADGQAIAGIRLPEVAVPRGTYTGWNLYAEPFPAGALCDREGSLLPFAATKAEREAKGDPRLSLAERYPDQAAYADAVARAVDGLVAERLLLREDGERYVERARTGAQRP</sequence>
<keyword evidence="4" id="KW-1185">Reference proteome</keyword>
<dbReference type="RefSeq" id="WP_238196837.1">
    <property type="nucleotide sequence ID" value="NZ_BPQZ01000013.1"/>
</dbReference>
<dbReference type="EMBL" id="BSPL01000019">
    <property type="protein sequence ID" value="GLS71885.1"/>
    <property type="molecule type" value="Genomic_DNA"/>
</dbReference>
<evidence type="ECO:0000259" key="2">
    <source>
        <dbReference type="Pfam" id="PF20091"/>
    </source>
</evidence>
<organism evidence="3 4">
    <name type="scientific">Methylobacterium tardum</name>
    <dbReference type="NCBI Taxonomy" id="374432"/>
    <lineage>
        <taxon>Bacteria</taxon>
        <taxon>Pseudomonadati</taxon>
        <taxon>Pseudomonadota</taxon>
        <taxon>Alphaproteobacteria</taxon>
        <taxon>Hyphomicrobiales</taxon>
        <taxon>Methylobacteriaceae</taxon>
        <taxon>Methylobacterium</taxon>
    </lineage>
</organism>
<gene>
    <name evidence="3" type="ORF">GCM10007890_38980</name>
</gene>